<dbReference type="GO" id="GO:0005737">
    <property type="term" value="C:cytoplasm"/>
    <property type="evidence" value="ECO:0007669"/>
    <property type="project" value="TreeGrafter"/>
</dbReference>
<evidence type="ECO:0000256" key="2">
    <source>
        <dbReference type="ARBA" id="ARBA00022741"/>
    </source>
</evidence>
<evidence type="ECO:0000313" key="8">
    <source>
        <dbReference type="EMBL" id="EIT68895.1"/>
    </source>
</evidence>
<accession>I8T4N4</accession>
<dbReference type="EMBL" id="AKGD01000002">
    <property type="protein sequence ID" value="EIT68895.1"/>
    <property type="molecule type" value="Genomic_DNA"/>
</dbReference>
<dbReference type="CDD" id="cd16442">
    <property type="entry name" value="BPL"/>
    <property type="match status" value="1"/>
</dbReference>
<evidence type="ECO:0000256" key="5">
    <source>
        <dbReference type="ARBA" id="ARBA00047846"/>
    </source>
</evidence>
<dbReference type="AlphaFoldDB" id="I8T4N4"/>
<evidence type="ECO:0000313" key="9">
    <source>
        <dbReference type="Proteomes" id="UP000003704"/>
    </source>
</evidence>
<dbReference type="PANTHER" id="PTHR12835:SF5">
    <property type="entry name" value="BIOTIN--PROTEIN LIGASE"/>
    <property type="match status" value="1"/>
</dbReference>
<dbReference type="RefSeq" id="WP_007185420.1">
    <property type="nucleotide sequence ID" value="NZ_AKGD01000002.1"/>
</dbReference>
<keyword evidence="4 6" id="KW-0092">Biotin</keyword>
<dbReference type="STRING" id="1172194.WQQ_24770"/>
<comment type="similarity">
    <text evidence="6">Belongs to the biotin--protein ligase family.</text>
</comment>
<dbReference type="InterPro" id="IPR036390">
    <property type="entry name" value="WH_DNA-bd_sf"/>
</dbReference>
<keyword evidence="2 6" id="KW-0547">Nucleotide-binding</keyword>
<organism evidence="8 9">
    <name type="scientific">Hydrocarboniphaga effusa AP103</name>
    <dbReference type="NCBI Taxonomy" id="1172194"/>
    <lineage>
        <taxon>Bacteria</taxon>
        <taxon>Pseudomonadati</taxon>
        <taxon>Pseudomonadota</taxon>
        <taxon>Gammaproteobacteria</taxon>
        <taxon>Nevskiales</taxon>
        <taxon>Nevskiaceae</taxon>
        <taxon>Hydrocarboniphaga</taxon>
    </lineage>
</organism>
<dbReference type="SUPFAM" id="SSF46785">
    <property type="entry name" value="Winged helix' DNA-binding domain"/>
    <property type="match status" value="1"/>
</dbReference>
<name>I8T4N4_9GAMM</name>
<dbReference type="Gene3D" id="2.30.30.100">
    <property type="match status" value="1"/>
</dbReference>
<dbReference type="Pfam" id="PF08279">
    <property type="entry name" value="HTH_11"/>
    <property type="match status" value="1"/>
</dbReference>
<feature type="binding site" evidence="6">
    <location>
        <position position="176"/>
    </location>
    <ligand>
        <name>biotin</name>
        <dbReference type="ChEBI" id="CHEBI:57586"/>
    </ligand>
</feature>
<dbReference type="EC" id="6.3.4.15" evidence="6"/>
<dbReference type="PANTHER" id="PTHR12835">
    <property type="entry name" value="BIOTIN PROTEIN LIGASE"/>
    <property type="match status" value="1"/>
</dbReference>
<feature type="DNA-binding region" description="H-T-H motif" evidence="6">
    <location>
        <begin position="16"/>
        <end position="35"/>
    </location>
</feature>
<evidence type="ECO:0000256" key="4">
    <source>
        <dbReference type="ARBA" id="ARBA00023267"/>
    </source>
</evidence>
<keyword evidence="6" id="KW-0805">Transcription regulation</keyword>
<dbReference type="SUPFAM" id="SSF55681">
    <property type="entry name" value="Class II aaRS and biotin synthetases"/>
    <property type="match status" value="1"/>
</dbReference>
<dbReference type="Pfam" id="PF03099">
    <property type="entry name" value="BPL_LplA_LipB"/>
    <property type="match status" value="1"/>
</dbReference>
<feature type="domain" description="BPL/LPL catalytic" evidence="7">
    <location>
        <begin position="59"/>
        <end position="252"/>
    </location>
</feature>
<gene>
    <name evidence="6" type="primary">birA</name>
    <name evidence="8" type="ORF">WQQ_24770</name>
</gene>
<dbReference type="InterPro" id="IPR030855">
    <property type="entry name" value="Bifunct_BirA"/>
</dbReference>
<keyword evidence="1 6" id="KW-0436">Ligase</keyword>
<comment type="function">
    <text evidence="6">Acts both as a biotin--[acetyl-CoA-carboxylase] ligase and a biotin-operon repressor. In the presence of ATP, BirA activates biotin to form the BirA-biotinyl-5'-adenylate (BirA-bio-5'-AMP or holoBirA) complex. HoloBirA can either transfer the biotinyl moiety to the biotin carboxyl carrier protein (BCCP) subunit of acetyl-CoA carboxylase, or bind to the biotin operator site and inhibit transcription of the operon.</text>
</comment>
<evidence type="ECO:0000256" key="1">
    <source>
        <dbReference type="ARBA" id="ARBA00022598"/>
    </source>
</evidence>
<keyword evidence="6" id="KW-0804">Transcription</keyword>
<dbReference type="InterPro" id="IPR004408">
    <property type="entry name" value="Biotin_CoA_COase_ligase"/>
</dbReference>
<keyword evidence="6" id="KW-0678">Repressor</keyword>
<dbReference type="InterPro" id="IPR008988">
    <property type="entry name" value="Transcriptional_repressor_C"/>
</dbReference>
<dbReference type="HAMAP" id="MF_00978">
    <property type="entry name" value="Bifunct_BirA"/>
    <property type="match status" value="1"/>
</dbReference>
<dbReference type="OrthoDB" id="9807064at2"/>
<dbReference type="Pfam" id="PF02237">
    <property type="entry name" value="BPL_C"/>
    <property type="match status" value="1"/>
</dbReference>
<dbReference type="PATRIC" id="fig|1172194.4.peg.2394"/>
<dbReference type="InterPro" id="IPR004143">
    <property type="entry name" value="BPL_LPL_catalytic"/>
</dbReference>
<dbReference type="GO" id="GO:0005524">
    <property type="term" value="F:ATP binding"/>
    <property type="evidence" value="ECO:0007669"/>
    <property type="project" value="UniProtKB-UniRule"/>
</dbReference>
<feature type="binding site" evidence="6">
    <location>
        <position position="105"/>
    </location>
    <ligand>
        <name>biotin</name>
        <dbReference type="ChEBI" id="CHEBI:57586"/>
    </ligand>
</feature>
<comment type="catalytic activity">
    <reaction evidence="5 6">
        <text>biotin + L-lysyl-[protein] + ATP = N(6)-biotinyl-L-lysyl-[protein] + AMP + diphosphate + H(+)</text>
        <dbReference type="Rhea" id="RHEA:11756"/>
        <dbReference type="Rhea" id="RHEA-COMP:9752"/>
        <dbReference type="Rhea" id="RHEA-COMP:10505"/>
        <dbReference type="ChEBI" id="CHEBI:15378"/>
        <dbReference type="ChEBI" id="CHEBI:29969"/>
        <dbReference type="ChEBI" id="CHEBI:30616"/>
        <dbReference type="ChEBI" id="CHEBI:33019"/>
        <dbReference type="ChEBI" id="CHEBI:57586"/>
        <dbReference type="ChEBI" id="CHEBI:83144"/>
        <dbReference type="ChEBI" id="CHEBI:456215"/>
        <dbReference type="EC" id="6.3.4.15"/>
    </reaction>
</comment>
<evidence type="ECO:0000256" key="3">
    <source>
        <dbReference type="ARBA" id="ARBA00022840"/>
    </source>
</evidence>
<keyword evidence="9" id="KW-1185">Reference proteome</keyword>
<dbReference type="InterPro" id="IPR013196">
    <property type="entry name" value="HTH_11"/>
</dbReference>
<protein>
    <recommendedName>
        <fullName evidence="6">Bifunctional ligase/repressor BirA</fullName>
    </recommendedName>
    <alternativeName>
        <fullName evidence="6">Biotin operon repressor</fullName>
    </alternativeName>
    <alternativeName>
        <fullName evidence="6">Biotin--[acetyl-CoA-carboxylase] ligase</fullName>
        <ecNumber evidence="6">6.3.4.15</ecNumber>
    </alternativeName>
    <alternativeName>
        <fullName evidence="6">Biotin--protein ligase</fullName>
    </alternativeName>
    <alternativeName>
        <fullName evidence="6">Biotin-[acetyl-CoA carboxylase] synthetase</fullName>
    </alternativeName>
</protein>
<dbReference type="InterPro" id="IPR036388">
    <property type="entry name" value="WH-like_DNA-bd_sf"/>
</dbReference>
<proteinExistence type="inferred from homology"/>
<keyword evidence="3 6" id="KW-0067">ATP-binding</keyword>
<dbReference type="PROSITE" id="PS51733">
    <property type="entry name" value="BPL_LPL_CATALYTIC"/>
    <property type="match status" value="1"/>
</dbReference>
<evidence type="ECO:0000256" key="6">
    <source>
        <dbReference type="HAMAP-Rule" id="MF_00978"/>
    </source>
</evidence>
<sequence>MNDLIDTLADGAWHSGEDLANAEGVTRAAVAKRIEKLRDLGLDVEARQGLGYRLAQPLERLREAELAAAAPSARVRVVGSTDSTNQQLLVADAADDPQILFAEFQTAGRGRRGRAWRSPFGANLYLSLAWSFSSWPPQLTALPLAVGVACARAVQAQGLSEVQLKWPNDLYAAGRKLGGILIEHRGEAGGACRVVIGIGLNVAMSGAQAEGIDQPWISLNEALAAAQRPPASRNALAARLIRELLAMLQPFETRGFGADRAVWAQLDLTRDRAVTLSGEPPVSGIARGVDESGALIVEVDGQRRLVHSGDVSLRLA</sequence>
<dbReference type="GO" id="GO:0006355">
    <property type="term" value="P:regulation of DNA-templated transcription"/>
    <property type="evidence" value="ECO:0007669"/>
    <property type="project" value="UniProtKB-UniRule"/>
</dbReference>
<dbReference type="InterPro" id="IPR045864">
    <property type="entry name" value="aa-tRNA-synth_II/BPL/LPL"/>
</dbReference>
<comment type="caution">
    <text evidence="8">The sequence shown here is derived from an EMBL/GenBank/DDBJ whole genome shotgun (WGS) entry which is preliminary data.</text>
</comment>
<dbReference type="Proteomes" id="UP000003704">
    <property type="component" value="Unassembled WGS sequence"/>
</dbReference>
<dbReference type="SUPFAM" id="SSF50037">
    <property type="entry name" value="C-terminal domain of transcriptional repressors"/>
    <property type="match status" value="1"/>
</dbReference>
<feature type="binding site" evidence="6">
    <location>
        <begin position="109"/>
        <end position="111"/>
    </location>
    <ligand>
        <name>biotin</name>
        <dbReference type="ChEBI" id="CHEBI:57586"/>
    </ligand>
</feature>
<dbReference type="NCBIfam" id="TIGR00121">
    <property type="entry name" value="birA_ligase"/>
    <property type="match status" value="1"/>
</dbReference>
<dbReference type="Gene3D" id="1.10.10.10">
    <property type="entry name" value="Winged helix-like DNA-binding domain superfamily/Winged helix DNA-binding domain"/>
    <property type="match status" value="1"/>
</dbReference>
<dbReference type="GO" id="GO:0003677">
    <property type="term" value="F:DNA binding"/>
    <property type="evidence" value="ECO:0007669"/>
    <property type="project" value="UniProtKB-UniRule"/>
</dbReference>
<dbReference type="Gene3D" id="3.30.930.10">
    <property type="entry name" value="Bira Bifunctional Protein, Domain 2"/>
    <property type="match status" value="1"/>
</dbReference>
<keyword evidence="6" id="KW-0238">DNA-binding</keyword>
<reference evidence="8 9" key="1">
    <citation type="journal article" date="2012" name="J. Bacteriol.">
        <title>Genome Sequence of n-Alkane-Degrading Hydrocarboniphaga effusa Strain AP103T (ATCC BAA-332T).</title>
        <authorList>
            <person name="Chang H.K."/>
            <person name="Zylstra G.J."/>
            <person name="Chae J.C."/>
        </authorList>
    </citation>
    <scope>NUCLEOTIDE SEQUENCE [LARGE SCALE GENOMIC DNA]</scope>
    <source>
        <strain evidence="8 9">AP103</strain>
    </source>
</reference>
<dbReference type="GO" id="GO:0004077">
    <property type="term" value="F:biotin--[biotin carboxyl-carrier protein] ligase activity"/>
    <property type="evidence" value="ECO:0007669"/>
    <property type="project" value="UniProtKB-UniRule"/>
</dbReference>
<evidence type="ECO:0000259" key="7">
    <source>
        <dbReference type="PROSITE" id="PS51733"/>
    </source>
</evidence>
<dbReference type="InterPro" id="IPR003142">
    <property type="entry name" value="BPL_C"/>
</dbReference>
<feature type="binding site" evidence="6">
    <location>
        <begin position="83"/>
        <end position="85"/>
    </location>
    <ligand>
        <name>biotin</name>
        <dbReference type="ChEBI" id="CHEBI:57586"/>
    </ligand>
</feature>